<dbReference type="SUPFAM" id="SSF47413">
    <property type="entry name" value="lambda repressor-like DNA-binding domains"/>
    <property type="match status" value="1"/>
</dbReference>
<dbReference type="InterPro" id="IPR001387">
    <property type="entry name" value="Cro/C1-type_HTH"/>
</dbReference>
<dbReference type="RefSeq" id="WP_108956071.1">
    <property type="nucleotide sequence ID" value="NZ_BEVZ01000007.1"/>
</dbReference>
<dbReference type="PANTHER" id="PTHR43236:SF2">
    <property type="entry name" value="BLL0069 PROTEIN"/>
    <property type="match status" value="1"/>
</dbReference>
<evidence type="ECO:0000256" key="1">
    <source>
        <dbReference type="ARBA" id="ARBA00007227"/>
    </source>
</evidence>
<evidence type="ECO:0000256" key="2">
    <source>
        <dbReference type="SAM" id="MobiDB-lite"/>
    </source>
</evidence>
<dbReference type="EMBL" id="JBEZUR010000007">
    <property type="protein sequence ID" value="MEU3553957.1"/>
    <property type="molecule type" value="Genomic_DNA"/>
</dbReference>
<dbReference type="InterPro" id="IPR010359">
    <property type="entry name" value="IrrE_HExxH"/>
</dbReference>
<dbReference type="Proteomes" id="UP001550850">
    <property type="component" value="Unassembled WGS sequence"/>
</dbReference>
<protein>
    <submittedName>
        <fullName evidence="4">XRE family transcriptional regulator</fullName>
    </submittedName>
</protein>
<feature type="region of interest" description="Disordered" evidence="2">
    <location>
        <begin position="85"/>
        <end position="139"/>
    </location>
</feature>
<evidence type="ECO:0000313" key="5">
    <source>
        <dbReference type="Proteomes" id="UP001550850"/>
    </source>
</evidence>
<gene>
    <name evidence="4" type="ORF">AB0E65_07000</name>
</gene>
<evidence type="ECO:0000259" key="3">
    <source>
        <dbReference type="PROSITE" id="PS50943"/>
    </source>
</evidence>
<keyword evidence="5" id="KW-1185">Reference proteome</keyword>
<comment type="similarity">
    <text evidence="1">Belongs to the short-chain fatty acyl-CoA assimilation regulator (ScfR) family.</text>
</comment>
<dbReference type="Pfam" id="PF06114">
    <property type="entry name" value="Peptidase_M78"/>
    <property type="match status" value="1"/>
</dbReference>
<dbReference type="InterPro" id="IPR052345">
    <property type="entry name" value="Rad_response_metalloprotease"/>
</dbReference>
<dbReference type="Gene3D" id="1.10.10.2910">
    <property type="match status" value="1"/>
</dbReference>
<dbReference type="CDD" id="cd00093">
    <property type="entry name" value="HTH_XRE"/>
    <property type="match status" value="1"/>
</dbReference>
<dbReference type="InterPro" id="IPR010982">
    <property type="entry name" value="Lambda_DNA-bd_dom_sf"/>
</dbReference>
<reference evidence="4 5" key="1">
    <citation type="submission" date="2024-06" db="EMBL/GenBank/DDBJ databases">
        <title>The Natural Products Discovery Center: Release of the First 8490 Sequenced Strains for Exploring Actinobacteria Biosynthetic Diversity.</title>
        <authorList>
            <person name="Kalkreuter E."/>
            <person name="Kautsar S.A."/>
            <person name="Yang D."/>
            <person name="Bader C.D."/>
            <person name="Teijaro C.N."/>
            <person name="Fluegel L."/>
            <person name="Davis C.M."/>
            <person name="Simpson J.R."/>
            <person name="Lauterbach L."/>
            <person name="Steele A.D."/>
            <person name="Gui C."/>
            <person name="Meng S."/>
            <person name="Li G."/>
            <person name="Viehrig K."/>
            <person name="Ye F."/>
            <person name="Su P."/>
            <person name="Kiefer A.F."/>
            <person name="Nichols A."/>
            <person name="Cepeda A.J."/>
            <person name="Yan W."/>
            <person name="Fan B."/>
            <person name="Jiang Y."/>
            <person name="Adhikari A."/>
            <person name="Zheng C.-J."/>
            <person name="Schuster L."/>
            <person name="Cowan T.M."/>
            <person name="Smanski M.J."/>
            <person name="Chevrette M.G."/>
            <person name="De Carvalho L.P.S."/>
            <person name="Shen B."/>
        </authorList>
    </citation>
    <scope>NUCLEOTIDE SEQUENCE [LARGE SCALE GENOMIC DNA]</scope>
    <source>
        <strain evidence="4 5">NPDC038104</strain>
    </source>
</reference>
<dbReference type="SMART" id="SM00530">
    <property type="entry name" value="HTH_XRE"/>
    <property type="match status" value="1"/>
</dbReference>
<dbReference type="PANTHER" id="PTHR43236">
    <property type="entry name" value="ANTITOXIN HIGA1"/>
    <property type="match status" value="1"/>
</dbReference>
<proteinExistence type="inferred from homology"/>
<comment type="caution">
    <text evidence="4">The sequence shown here is derived from an EMBL/GenBank/DDBJ whole genome shotgun (WGS) entry which is preliminary data.</text>
</comment>
<name>A0ABV2YE02_9ACTN</name>
<organism evidence="4 5">
    <name type="scientific">Streptomyces fragilis</name>
    <dbReference type="NCBI Taxonomy" id="67301"/>
    <lineage>
        <taxon>Bacteria</taxon>
        <taxon>Bacillati</taxon>
        <taxon>Actinomycetota</taxon>
        <taxon>Actinomycetes</taxon>
        <taxon>Kitasatosporales</taxon>
        <taxon>Streptomycetaceae</taxon>
        <taxon>Streptomyces</taxon>
    </lineage>
</organism>
<dbReference type="PROSITE" id="PS50943">
    <property type="entry name" value="HTH_CROC1"/>
    <property type="match status" value="1"/>
</dbReference>
<evidence type="ECO:0000313" key="4">
    <source>
        <dbReference type="EMBL" id="MEU3553957.1"/>
    </source>
</evidence>
<accession>A0ABV2YE02</accession>
<feature type="domain" description="HTH cro/C1-type" evidence="3">
    <location>
        <begin position="9"/>
        <end position="63"/>
    </location>
</feature>
<feature type="compositionally biased region" description="Gly residues" evidence="2">
    <location>
        <begin position="112"/>
        <end position="133"/>
    </location>
</feature>
<dbReference type="Gene3D" id="1.10.260.40">
    <property type="entry name" value="lambda repressor-like DNA-binding domains"/>
    <property type="match status" value="1"/>
</dbReference>
<sequence length="463" mass="48704">MDESVHDRVRKVMDAASLSQAAFAQRVGLTADKLSKSLNGVRRFTSLDLARVAEFGDTTVDWLLSGREPLRPSFAARTTGAAAAARTAGAAGQGRSVPTAPPTAHPAARTGGTSGTGGIAGTEGTEGTGGTGGNAAVADSRSDASLESLLRRFTGAYEVLEALGRGRPLPELPAPPKGVERFVDQGEALAREALALLESHGVASVAELDTPQLVDVVDQVFGVDVAQVGLPGGVDGVAWHTDAFRLVLLARTDRWTRQRFTLAHELGHVLARDAQQPLAERHLAPGHQKNYDEVRANVFAAGFLMPEREVGLAVEKAGHLPRTVGPDGSDGPVGTADLSEATRAALVVRFQVSPSALAARLHQLGVISGEGRRTLRGMTTEQCHLLVGEAGRLQDRTASAVAERVPSGPARRLYDAYEAAETTLRPLAAYLDREADVLREQLAPEPPVAALPAEEKGDLVFQP</sequence>